<dbReference type="HOGENOM" id="CLU_1075515_0_0_1"/>
<organism evidence="2">
    <name type="scientific">Albugo laibachii Nc14</name>
    <dbReference type="NCBI Taxonomy" id="890382"/>
    <lineage>
        <taxon>Eukaryota</taxon>
        <taxon>Sar</taxon>
        <taxon>Stramenopiles</taxon>
        <taxon>Oomycota</taxon>
        <taxon>Peronosporomycetes</taxon>
        <taxon>Albuginales</taxon>
        <taxon>Albuginaceae</taxon>
        <taxon>Albugo</taxon>
    </lineage>
</organism>
<feature type="domain" description="PH" evidence="1">
    <location>
        <begin position="1"/>
        <end position="111"/>
    </location>
</feature>
<accession>F0W822</accession>
<name>F0W822_9STRA</name>
<dbReference type="InterPro" id="IPR011993">
    <property type="entry name" value="PH-like_dom_sf"/>
</dbReference>
<evidence type="ECO:0000313" key="2">
    <source>
        <dbReference type="EMBL" id="CCA17275.1"/>
    </source>
</evidence>
<dbReference type="InterPro" id="IPR001849">
    <property type="entry name" value="PH_domain"/>
</dbReference>
<dbReference type="Gene3D" id="2.30.29.30">
    <property type="entry name" value="Pleckstrin-homology domain (PH domain)/Phosphotyrosine-binding domain (PTB)"/>
    <property type="match status" value="1"/>
</dbReference>
<dbReference type="SMART" id="SM00233">
    <property type="entry name" value="PH"/>
    <property type="match status" value="1"/>
</dbReference>
<dbReference type="EMBL" id="FR824077">
    <property type="protein sequence ID" value="CCA17275.1"/>
    <property type="molecule type" value="Genomic_DNA"/>
</dbReference>
<evidence type="ECO:0000259" key="1">
    <source>
        <dbReference type="SMART" id="SM00233"/>
    </source>
</evidence>
<reference evidence="2" key="2">
    <citation type="submission" date="2011-02" db="EMBL/GenBank/DDBJ databases">
        <authorList>
            <person name="MacLean D."/>
        </authorList>
    </citation>
    <scope>NUCLEOTIDE SEQUENCE</scope>
</reference>
<protein>
    <submittedName>
        <fullName evidence="2">Uncharacterized protein AlNc14C32G2971</fullName>
    </submittedName>
</protein>
<dbReference type="SUPFAM" id="SSF50729">
    <property type="entry name" value="PH domain-like"/>
    <property type="match status" value="1"/>
</dbReference>
<proteinExistence type="predicted"/>
<sequence length="226" mass="26008">MSRQGYLTLHEIYTGPKVYFFVLQEGVLRYYTNANCKALQGELRLYGRKVTAKAQAPINRIPNSFYVETCQIHVNDKCFRYGKSHRIELSAYYEQDCLEWGRAILGWQRQFWRDPGSGNKSKLFTQDETVRQLLEDVIEQTALYRRNSSNVSPAELLTNKLAKEGRELGSACIRFLSNPLFGLEEKHGSNVSTTNVILQSVTFLASSLTPLRKSSYSYLRRQITVE</sequence>
<dbReference type="AlphaFoldDB" id="F0W822"/>
<gene>
    <name evidence="2" type="primary">AlNc14C32G2971</name>
    <name evidence="2" type="ORF">ALNC14_034180</name>
</gene>
<reference evidence="2" key="1">
    <citation type="journal article" date="2011" name="PLoS Biol.">
        <title>Gene gain and loss during evolution of obligate parasitism in the white rust pathogen of Arabidopsis thaliana.</title>
        <authorList>
            <person name="Kemen E."/>
            <person name="Gardiner A."/>
            <person name="Schultz-Larsen T."/>
            <person name="Kemen A.C."/>
            <person name="Balmuth A.L."/>
            <person name="Robert-Seilaniantz A."/>
            <person name="Bailey K."/>
            <person name="Holub E."/>
            <person name="Studholme D.J."/>
            <person name="Maclean D."/>
            <person name="Jones J.D."/>
        </authorList>
    </citation>
    <scope>NUCLEOTIDE SEQUENCE</scope>
</reference>